<accession>L8JWP6</accession>
<sequence length="810" mass="90294">MKSRSTYIILLATIFLCLLSGPQVHGKCYYLAQNGDDNNSGTSSDSPWRTLQKLQLHLLYIKPGDSVLLKRGSIFTGSLHLQKWGNPEKKIFIGAYGTGIPPIIKGTVDLKQWTSLGNNLWKADWPDSVIPADLFIDGKRQSLGRYPNTGYLSASTPGVSKIELSDTTCLNQENGYWSGAEVVVKSSRWTLDRLAVKRFENGTFYFEGAASYPLPQKTDYFIQQHIATLDSPGEWFYDQKRQEIVLYQDGVDPNNFNIEVNTLNYGLHIAGSGYIEVDGLVFFGQRVAGLSIRNSKDIAVTNSTISNISHNGLEVISSENIYIGSNVISDIHNNGVEWQNNDQAIFTGNTVRKVGLNAGRGASGNGTYIGFYITGAGDRDHLIEYNTFDSTGYTAIDFRTGNTSVQCNLISNFCLIKDDGGGIYTWNNDFGNNTISKNIIIGTKTPSLHKSHESYAQGIYIDDLSQGISINDNTVAYCEGSGILIHNAGNISIQGNKLMNNGNNFLNSEKAQLVVKRDAIVPADKFISRNIIAENNILVAGREDQYAALLYFPDQKNMEQAITFERNSYATLATNSFYIYYTSADNLCDGYSQLSFQEWQEHAAKDLSSSATAFPRKMVSGKLLLAEKMERENWFTWPAQTFLNVTHTGSSPATITAAPGEAQEVLLYRTGLAFDTEKIYRLSVTMNTKQPGEIEFVPLMSEAPWEALGQYHCLKSDSIFRNVTFYFKPTINCERARLNFKSDQTLHLRNIQVHEMQTPVQTEKVRLLYNGTQQEMTCKLTGSYAYLNGLPVSREMRLPPYGAVILLEIE</sequence>
<dbReference type="OrthoDB" id="976933at2"/>
<dbReference type="STRING" id="1237149.C900_02440"/>
<dbReference type="InterPro" id="IPR006626">
    <property type="entry name" value="PbH1"/>
</dbReference>
<dbReference type="Gene3D" id="2.160.20.10">
    <property type="entry name" value="Single-stranded right-handed beta-helix, Pectin lyase-like"/>
    <property type="match status" value="2"/>
</dbReference>
<feature type="domain" description="Right handed beta helix" evidence="1">
    <location>
        <begin position="369"/>
        <end position="506"/>
    </location>
</feature>
<dbReference type="InterPro" id="IPR039448">
    <property type="entry name" value="Beta_helix"/>
</dbReference>
<dbReference type="Gene3D" id="2.60.120.260">
    <property type="entry name" value="Galactose-binding domain-like"/>
    <property type="match status" value="1"/>
</dbReference>
<name>L8JWP6_9BACT</name>
<keyword evidence="3" id="KW-1185">Reference proteome</keyword>
<dbReference type="PANTHER" id="PTHR36453">
    <property type="entry name" value="SECRETED PROTEIN-RELATED"/>
    <property type="match status" value="1"/>
</dbReference>
<reference evidence="2 3" key="1">
    <citation type="submission" date="2012-12" db="EMBL/GenBank/DDBJ databases">
        <title>Genome assembly of Fulvivirga imtechensis AK7.</title>
        <authorList>
            <person name="Nupur N."/>
            <person name="Khatri I."/>
            <person name="Kumar R."/>
            <person name="Subramanian S."/>
            <person name="Pinnaka A."/>
        </authorList>
    </citation>
    <scope>NUCLEOTIDE SEQUENCE [LARGE SCALE GENOMIC DNA]</scope>
    <source>
        <strain evidence="2 3">AK7</strain>
    </source>
</reference>
<dbReference type="InterPro" id="IPR012334">
    <property type="entry name" value="Pectin_lyas_fold"/>
</dbReference>
<evidence type="ECO:0000313" key="3">
    <source>
        <dbReference type="Proteomes" id="UP000011135"/>
    </source>
</evidence>
<dbReference type="eggNOG" id="COG4625">
    <property type="taxonomic scope" value="Bacteria"/>
</dbReference>
<feature type="domain" description="Right handed beta helix" evidence="1">
    <location>
        <begin position="255"/>
        <end position="355"/>
    </location>
</feature>
<dbReference type="Proteomes" id="UP000011135">
    <property type="component" value="Unassembled WGS sequence"/>
</dbReference>
<dbReference type="InterPro" id="IPR011050">
    <property type="entry name" value="Pectin_lyase_fold/virulence"/>
</dbReference>
<organism evidence="2 3">
    <name type="scientific">Fulvivirga imtechensis AK7</name>
    <dbReference type="NCBI Taxonomy" id="1237149"/>
    <lineage>
        <taxon>Bacteria</taxon>
        <taxon>Pseudomonadati</taxon>
        <taxon>Bacteroidota</taxon>
        <taxon>Cytophagia</taxon>
        <taxon>Cytophagales</taxon>
        <taxon>Fulvivirgaceae</taxon>
        <taxon>Fulvivirga</taxon>
    </lineage>
</organism>
<evidence type="ECO:0000259" key="1">
    <source>
        <dbReference type="Pfam" id="PF13229"/>
    </source>
</evidence>
<dbReference type="AlphaFoldDB" id="L8JWP6"/>
<proteinExistence type="predicted"/>
<dbReference type="SMART" id="SM00710">
    <property type="entry name" value="PbH1"/>
    <property type="match status" value="8"/>
</dbReference>
<dbReference type="PANTHER" id="PTHR36453:SF1">
    <property type="entry name" value="RIGHT HANDED BETA HELIX DOMAIN-CONTAINING PROTEIN"/>
    <property type="match status" value="1"/>
</dbReference>
<dbReference type="RefSeq" id="WP_009579848.1">
    <property type="nucleotide sequence ID" value="NZ_AMZN01000036.1"/>
</dbReference>
<comment type="caution">
    <text evidence="2">The sequence shown here is derived from an EMBL/GenBank/DDBJ whole genome shotgun (WGS) entry which is preliminary data.</text>
</comment>
<dbReference type="Pfam" id="PF13229">
    <property type="entry name" value="Beta_helix"/>
    <property type="match status" value="2"/>
</dbReference>
<gene>
    <name evidence="2" type="ORF">C900_02440</name>
</gene>
<dbReference type="EMBL" id="AMZN01000036">
    <property type="protein sequence ID" value="ELR71632.1"/>
    <property type="molecule type" value="Genomic_DNA"/>
</dbReference>
<dbReference type="SUPFAM" id="SSF51126">
    <property type="entry name" value="Pectin lyase-like"/>
    <property type="match status" value="1"/>
</dbReference>
<protein>
    <recommendedName>
        <fullName evidence="1">Right handed beta helix domain-containing protein</fullName>
    </recommendedName>
</protein>
<evidence type="ECO:0000313" key="2">
    <source>
        <dbReference type="EMBL" id="ELR71632.1"/>
    </source>
</evidence>